<feature type="repeat" description="WD" evidence="17">
    <location>
        <begin position="303"/>
        <end position="325"/>
    </location>
</feature>
<dbReference type="SMART" id="SM00320">
    <property type="entry name" value="WD40"/>
    <property type="match status" value="4"/>
</dbReference>
<sequence length="791" mass="89163">MTTLPGQFSTSLIFNDHHRDLIHCVAFDFHGRRIATSSSDMIVCVWNQSSNGVWQKSASWKSHGGPVWRVIWAHPEFGQILATCSFDRSVIIWEETVRSEDETLSRNGMQSSMKAKSRTHWKRCCQLVDSRHNVTDIKFAPRHLGLMLATVSSQGMLRIYEAPDVINLSMWNLNTDITVFKYRCSALTWSSNRLKKPLIAISSDDREDVPKYIAIYEYHDSLRKWQLLNSSAIKVDEPIHDIAFAPSAGRSYHLLAIAAKNISIYKLNEDVRNDNPSQTTFYNIDLVEILENSSPSYVDMWRLSWNITGTILTAGSSDGNVRVWKANFLKKWPLIATIKSSESCKTDDPNKTTTISALPKQNHREWNKLLMILDAAENEGFHLLIVDSIGASVAMLSLTLWIVLAAVVILIAFLLYIYTRLPKKIPVQFRGKHAFITGGSKGIGKELAIGLIKRGCNVSISARDAKQLQLTCDELRTVAQSTAQANISARWYQLDVTDSFEKEFGNLYIQYHSVLKAFLEFTETLHLVEAVILKAEKECGKEIDILINNAGTCIQGAFDELSTEAFQQQFSLNCLSSIKTTHALVKRMKLARNGHIGFVCSAAGQFAMFGYSAYSMSKFALRGFAESLRMELLPFNIGVSLLYPPNTSTEGYQEELKTMPDEVREISGTAGLFTARHVAECYLNDMASGNISTSIGLEGWMLNAIASATSMENNFLRTLLESRPEFTLFSMFRELTSRKFTCQQKVTVSDQQMILLLLSVDITGADTHHNANLYERRQQNRRRMSFETSIL</sequence>
<evidence type="ECO:0000256" key="12">
    <source>
        <dbReference type="ARBA" id="ARBA00022927"/>
    </source>
</evidence>
<dbReference type="InterPro" id="IPR036322">
    <property type="entry name" value="WD40_repeat_dom_sf"/>
</dbReference>
<dbReference type="GO" id="GO:0030148">
    <property type="term" value="P:sphingolipid biosynthetic process"/>
    <property type="evidence" value="ECO:0007669"/>
    <property type="project" value="InterPro"/>
</dbReference>
<dbReference type="Pfam" id="PF00400">
    <property type="entry name" value="WD40"/>
    <property type="match status" value="3"/>
</dbReference>
<dbReference type="EMBL" id="UYRR01000172">
    <property type="protein sequence ID" value="VDK17599.1"/>
    <property type="molecule type" value="Genomic_DNA"/>
</dbReference>
<dbReference type="CDD" id="cd08939">
    <property type="entry name" value="KDSR-like_SDR_c"/>
    <property type="match status" value="1"/>
</dbReference>
<keyword evidence="11" id="KW-0443">Lipid metabolism</keyword>
<dbReference type="EC" id="1.1.1.102" evidence="16"/>
<keyword evidence="12" id="KW-0653">Protein transport</keyword>
<dbReference type="GO" id="GO:0031080">
    <property type="term" value="C:nuclear pore outer ring"/>
    <property type="evidence" value="ECO:0007669"/>
    <property type="project" value="TreeGrafter"/>
</dbReference>
<reference evidence="19 20" key="2">
    <citation type="submission" date="2018-11" db="EMBL/GenBank/DDBJ databases">
        <authorList>
            <consortium name="Pathogen Informatics"/>
        </authorList>
    </citation>
    <scope>NUCLEOTIDE SEQUENCE [LARGE SCALE GENOMIC DNA]</scope>
</reference>
<name>A0A0M3IYU6_ANISI</name>
<dbReference type="Gene3D" id="3.40.50.720">
    <property type="entry name" value="NAD(P)-binding Rossmann-like Domain"/>
    <property type="match status" value="1"/>
</dbReference>
<dbReference type="PRINTS" id="PR00081">
    <property type="entry name" value="GDHRDH"/>
</dbReference>
<dbReference type="GO" id="GO:0015031">
    <property type="term" value="P:protein transport"/>
    <property type="evidence" value="ECO:0007669"/>
    <property type="project" value="UniProtKB-KW"/>
</dbReference>
<dbReference type="Proteomes" id="UP000267096">
    <property type="component" value="Unassembled WGS sequence"/>
</dbReference>
<keyword evidence="11" id="KW-0746">Sphingolipid metabolism</keyword>
<keyword evidence="15" id="KW-0539">Nucleus</keyword>
<keyword evidence="8 17" id="KW-0853">WD repeat</keyword>
<keyword evidence="10" id="KW-0547">Nucleotide-binding</keyword>
<dbReference type="PRINTS" id="PR00080">
    <property type="entry name" value="SDRFAMILY"/>
</dbReference>
<comment type="pathway">
    <text evidence="4">Lipid metabolism; sphingolipid metabolism.</text>
</comment>
<keyword evidence="18" id="KW-0472">Membrane</keyword>
<dbReference type="GO" id="GO:0005198">
    <property type="term" value="F:structural molecule activity"/>
    <property type="evidence" value="ECO:0007669"/>
    <property type="project" value="InterPro"/>
</dbReference>
<evidence type="ECO:0000256" key="17">
    <source>
        <dbReference type="PROSITE-ProRule" id="PRU00221"/>
    </source>
</evidence>
<dbReference type="GO" id="GO:0006666">
    <property type="term" value="P:3-keto-sphinganine metabolic process"/>
    <property type="evidence" value="ECO:0007669"/>
    <property type="project" value="InterPro"/>
</dbReference>
<dbReference type="InterPro" id="IPR001680">
    <property type="entry name" value="WD40_rpt"/>
</dbReference>
<evidence type="ECO:0000256" key="18">
    <source>
        <dbReference type="SAM" id="Phobius"/>
    </source>
</evidence>
<evidence type="ECO:0000256" key="1">
    <source>
        <dbReference type="ARBA" id="ARBA00004240"/>
    </source>
</evidence>
<evidence type="ECO:0000256" key="9">
    <source>
        <dbReference type="ARBA" id="ARBA00022737"/>
    </source>
</evidence>
<reference evidence="21" key="1">
    <citation type="submission" date="2017-02" db="UniProtKB">
        <authorList>
            <consortium name="WormBaseParasite"/>
        </authorList>
    </citation>
    <scope>IDENTIFICATION</scope>
</reference>
<evidence type="ECO:0000256" key="10">
    <source>
        <dbReference type="ARBA" id="ARBA00022741"/>
    </source>
</evidence>
<keyword evidence="18" id="KW-0812">Transmembrane</keyword>
<evidence type="ECO:0000256" key="14">
    <source>
        <dbReference type="ARBA" id="ARBA00023228"/>
    </source>
</evidence>
<evidence type="ECO:0000313" key="20">
    <source>
        <dbReference type="Proteomes" id="UP000267096"/>
    </source>
</evidence>
<dbReference type="InterPro" id="IPR045022">
    <property type="entry name" value="KDSR-like"/>
</dbReference>
<dbReference type="PANTHER" id="PTHR11024">
    <property type="entry name" value="NUCLEAR PORE COMPLEX PROTEIN SEC13 / SEH1 FAMILY MEMBER"/>
    <property type="match status" value="1"/>
</dbReference>
<keyword evidence="20" id="KW-1185">Reference proteome</keyword>
<evidence type="ECO:0000256" key="11">
    <source>
        <dbReference type="ARBA" id="ARBA00022919"/>
    </source>
</evidence>
<dbReference type="PROSITE" id="PS50082">
    <property type="entry name" value="WD_REPEATS_2"/>
    <property type="match status" value="2"/>
</dbReference>
<dbReference type="GO" id="GO:0047560">
    <property type="term" value="F:3-dehydrosphinganine reductase activity"/>
    <property type="evidence" value="ECO:0007669"/>
    <property type="project" value="UniProtKB-EC"/>
</dbReference>
<dbReference type="GO" id="GO:0005764">
    <property type="term" value="C:lysosome"/>
    <property type="evidence" value="ECO:0007669"/>
    <property type="project" value="UniProtKB-SubCell"/>
</dbReference>
<dbReference type="InterPro" id="IPR020904">
    <property type="entry name" value="Sc_DH/Rdtase_CS"/>
</dbReference>
<comment type="subcellular location">
    <subcellularLocation>
        <location evidence="1">Endoplasmic reticulum</location>
    </subcellularLocation>
    <subcellularLocation>
        <location evidence="3">Lysosome</location>
    </subcellularLocation>
    <subcellularLocation>
        <location evidence="2">Nucleus envelope</location>
    </subcellularLocation>
</comment>
<dbReference type="SUPFAM" id="SSF50978">
    <property type="entry name" value="WD40 repeat-like"/>
    <property type="match status" value="1"/>
</dbReference>
<dbReference type="SUPFAM" id="SSF51735">
    <property type="entry name" value="NAD(P)-binding Rossmann-fold domains"/>
    <property type="match status" value="1"/>
</dbReference>
<keyword evidence="9" id="KW-0677">Repeat</keyword>
<feature type="transmembrane region" description="Helical" evidence="18">
    <location>
        <begin position="596"/>
        <end position="614"/>
    </location>
</feature>
<dbReference type="PROSITE" id="PS00061">
    <property type="entry name" value="ADH_SHORT"/>
    <property type="match status" value="1"/>
</dbReference>
<evidence type="ECO:0000256" key="5">
    <source>
        <dbReference type="ARBA" id="ARBA00004991"/>
    </source>
</evidence>
<protein>
    <recommendedName>
        <fullName evidence="16">3-dehydrosphinganine reductase</fullName>
        <ecNumber evidence="16">1.1.1.102</ecNumber>
    </recommendedName>
</protein>
<dbReference type="Pfam" id="PF00106">
    <property type="entry name" value="adh_short"/>
    <property type="match status" value="2"/>
</dbReference>
<dbReference type="GO" id="GO:0005783">
    <property type="term" value="C:endoplasmic reticulum"/>
    <property type="evidence" value="ECO:0007669"/>
    <property type="project" value="UniProtKB-SubCell"/>
</dbReference>
<organism evidence="21">
    <name type="scientific">Anisakis simplex</name>
    <name type="common">Herring worm</name>
    <dbReference type="NCBI Taxonomy" id="6269"/>
    <lineage>
        <taxon>Eukaryota</taxon>
        <taxon>Metazoa</taxon>
        <taxon>Ecdysozoa</taxon>
        <taxon>Nematoda</taxon>
        <taxon>Chromadorea</taxon>
        <taxon>Rhabditida</taxon>
        <taxon>Spirurina</taxon>
        <taxon>Ascaridomorpha</taxon>
        <taxon>Ascaridoidea</taxon>
        <taxon>Anisakidae</taxon>
        <taxon>Anisakis</taxon>
        <taxon>Anisakis simplex complex</taxon>
    </lineage>
</organism>
<evidence type="ECO:0000256" key="6">
    <source>
        <dbReference type="ARBA" id="ARBA00010102"/>
    </source>
</evidence>
<dbReference type="PANTHER" id="PTHR11024:SF3">
    <property type="entry name" value="NUCLEOPORIN SEH1"/>
    <property type="match status" value="1"/>
</dbReference>
<evidence type="ECO:0000313" key="21">
    <source>
        <dbReference type="WBParaSite" id="ASIM_0000042501-mRNA-1"/>
    </source>
</evidence>
<comment type="pathway">
    <text evidence="5">Sphingolipid metabolism.</text>
</comment>
<dbReference type="InterPro" id="IPR036291">
    <property type="entry name" value="NAD(P)-bd_dom_sf"/>
</dbReference>
<evidence type="ECO:0000256" key="16">
    <source>
        <dbReference type="ARBA" id="ARBA00026112"/>
    </source>
</evidence>
<accession>A0A0M3IYU6</accession>
<evidence type="ECO:0000256" key="3">
    <source>
        <dbReference type="ARBA" id="ARBA00004371"/>
    </source>
</evidence>
<keyword evidence="14" id="KW-0458">Lysosome</keyword>
<dbReference type="WBParaSite" id="ASIM_0000042501-mRNA-1">
    <property type="protein sequence ID" value="ASIM_0000042501-mRNA-1"/>
    <property type="gene ID" value="ASIM_0000042501"/>
</dbReference>
<evidence type="ECO:0000256" key="7">
    <source>
        <dbReference type="ARBA" id="ARBA00022448"/>
    </source>
</evidence>
<feature type="repeat" description="WD" evidence="17">
    <location>
        <begin position="15"/>
        <end position="47"/>
    </location>
</feature>
<dbReference type="GO" id="GO:0016020">
    <property type="term" value="C:membrane"/>
    <property type="evidence" value="ECO:0007669"/>
    <property type="project" value="GOC"/>
</dbReference>
<evidence type="ECO:0000256" key="8">
    <source>
        <dbReference type="ARBA" id="ARBA00022574"/>
    </source>
</evidence>
<evidence type="ECO:0000256" key="15">
    <source>
        <dbReference type="ARBA" id="ARBA00023242"/>
    </source>
</evidence>
<comment type="similarity">
    <text evidence="6">Belongs to the WD repeat SEC13 family.</text>
</comment>
<dbReference type="Gene3D" id="2.130.10.10">
    <property type="entry name" value="YVTN repeat-like/Quinoprotein amine dehydrogenase"/>
    <property type="match status" value="1"/>
</dbReference>
<dbReference type="GO" id="GO:0035859">
    <property type="term" value="C:Seh1-associated complex"/>
    <property type="evidence" value="ECO:0007669"/>
    <property type="project" value="TreeGrafter"/>
</dbReference>
<dbReference type="GO" id="GO:1904263">
    <property type="term" value="P:positive regulation of TORC1 signaling"/>
    <property type="evidence" value="ECO:0007669"/>
    <property type="project" value="TreeGrafter"/>
</dbReference>
<keyword evidence="7" id="KW-0813">Transport</keyword>
<keyword evidence="18" id="KW-1133">Transmembrane helix</keyword>
<dbReference type="AlphaFoldDB" id="A0A0M3IYU6"/>
<dbReference type="InterPro" id="IPR015943">
    <property type="entry name" value="WD40/YVTN_repeat-like_dom_sf"/>
</dbReference>
<evidence type="ECO:0000313" key="19">
    <source>
        <dbReference type="EMBL" id="VDK17599.1"/>
    </source>
</evidence>
<gene>
    <name evidence="19" type="ORF">ASIM_LOCUS329</name>
</gene>
<dbReference type="InterPro" id="IPR037363">
    <property type="entry name" value="Sec13/Seh1_fam"/>
</dbReference>
<evidence type="ECO:0000256" key="2">
    <source>
        <dbReference type="ARBA" id="ARBA00004259"/>
    </source>
</evidence>
<dbReference type="GO" id="GO:0034198">
    <property type="term" value="P:cellular response to amino acid starvation"/>
    <property type="evidence" value="ECO:0007669"/>
    <property type="project" value="TreeGrafter"/>
</dbReference>
<evidence type="ECO:0000256" key="4">
    <source>
        <dbReference type="ARBA" id="ARBA00004760"/>
    </source>
</evidence>
<feature type="transmembrane region" description="Helical" evidence="18">
    <location>
        <begin position="398"/>
        <end position="418"/>
    </location>
</feature>
<proteinExistence type="inferred from homology"/>
<dbReference type="GO" id="GO:0000166">
    <property type="term" value="F:nucleotide binding"/>
    <property type="evidence" value="ECO:0007669"/>
    <property type="project" value="UniProtKB-KW"/>
</dbReference>
<dbReference type="InterPro" id="IPR002347">
    <property type="entry name" value="SDR_fam"/>
</dbReference>
<keyword evidence="13" id="KW-0560">Oxidoreductase</keyword>
<dbReference type="OrthoDB" id="8300170at2759"/>
<evidence type="ECO:0000256" key="13">
    <source>
        <dbReference type="ARBA" id="ARBA00023002"/>
    </source>
</evidence>
<dbReference type="FunFam" id="3.40.50.720:FF:000468">
    <property type="entry name" value="Short-chain dehydrogenase, putative"/>
    <property type="match status" value="1"/>
</dbReference>